<evidence type="ECO:0000313" key="3">
    <source>
        <dbReference type="EMBL" id="AOW01461.1"/>
    </source>
</evidence>
<dbReference type="PANTHER" id="PTHR28535:SF1">
    <property type="entry name" value="PROTEIN ZGRF1"/>
    <property type="match status" value="1"/>
</dbReference>
<evidence type="ECO:0000259" key="2">
    <source>
        <dbReference type="Pfam" id="PF10382"/>
    </source>
</evidence>
<evidence type="ECO:0000256" key="1">
    <source>
        <dbReference type="SAM" id="MobiDB-lite"/>
    </source>
</evidence>
<evidence type="ECO:0000313" key="4">
    <source>
        <dbReference type="Proteomes" id="UP000182444"/>
    </source>
</evidence>
<proteinExistence type="predicted"/>
<feature type="region of interest" description="Disordered" evidence="1">
    <location>
        <begin position="202"/>
        <end position="238"/>
    </location>
</feature>
<feature type="compositionally biased region" description="Polar residues" evidence="1">
    <location>
        <begin position="206"/>
        <end position="217"/>
    </location>
</feature>
<protein>
    <recommendedName>
        <fullName evidence="2">5'-3' DNA helicase ZGRF1-like N-terminal domain-containing protein</fullName>
    </recommendedName>
</protein>
<dbReference type="AlphaFoldDB" id="A0A1D8N783"/>
<dbReference type="RefSeq" id="XP_500680.3">
    <property type="nucleotide sequence ID" value="XM_500680.3"/>
</dbReference>
<dbReference type="PANTHER" id="PTHR28535">
    <property type="entry name" value="ZINC FINGER GRF-TYPE CONTAINING 1"/>
    <property type="match status" value="1"/>
</dbReference>
<dbReference type="EMBL" id="CP017554">
    <property type="protein sequence ID" value="AOW01461.1"/>
    <property type="molecule type" value="Genomic_DNA"/>
</dbReference>
<feature type="domain" description="5'-3' DNA helicase ZGRF1-like N-terminal" evidence="2">
    <location>
        <begin position="10"/>
        <end position="89"/>
    </location>
</feature>
<feature type="compositionally biased region" description="Basic and acidic residues" evidence="1">
    <location>
        <begin position="552"/>
        <end position="564"/>
    </location>
</feature>
<sequence>MSRIPVEGKVDEYVVLYTPQVRQKQKKWHDGSAKFHHFNNLLVLYDDSNHKIDSTFLGRGRVLEIGEELQIDNHLISLEDLTKTTTRDISGIYTREQNTGLGSNAPPTPRVLQQTILPHVTETTKQLSNVSKRLKLSLATPVKTTTRTTGTLGPTRLVLEQVNEVPFRAPRTATEGAVAQASPPFSQSTTQTRTPLQTTVSHLRNHSSPHTPTQCYTSEDDGKVVETTPVRSPTSSPIRARIQAQPAAAPLVSAAPNPLAPFKRPYQSSARDTFLNTEPAPPIESVMVRARRAGMAPPPNEAELTVREVLTCSAIDIQRRSPSLDDLDDNFPELQDYSELNPEPSHGCTSVNDYPDFDDIEVNVKPEPLSPTFQVKDEPLSPVFVVPRTRNFDADIDILSQLHITIDDSDGYEGMDSFARTTEVIDLVSDEEEEWNTEAGLMSPFKDRHMRSPVVSHFNDRDMSSPILSPVLSPIASRHRYQDNDIMSSPVLSPIQSSSLYPSVSSPNDTTRVDSDKLDSDKVADAQHFSAWSDLGNLDNDEEDGIRKVAPVEEVQTHTLHDSDIESPTKVLDTQSHTTTKATHSQSPTKESATNKSHTQGQAKRHNDSQATTDYKSIGTTSMIKEASDEPQAQPPSKCSSFLDKPFSVPFAKRGSINTASRAASRTTTRQTSTASTPSSKLTISENGPWTKETLELFAWRG</sequence>
<name>A0A1D8N783_YARLL</name>
<dbReference type="GeneID" id="2907606"/>
<dbReference type="VEuPathDB" id="FungiDB:YALI1_B12677g"/>
<dbReference type="eggNOG" id="ENOG502S77U">
    <property type="taxonomic scope" value="Eukaryota"/>
</dbReference>
<dbReference type="GO" id="GO:0006302">
    <property type="term" value="P:double-strand break repair"/>
    <property type="evidence" value="ECO:0007669"/>
    <property type="project" value="TreeGrafter"/>
</dbReference>
<dbReference type="KEGG" id="yli:2907606"/>
<reference evidence="3 4" key="1">
    <citation type="journal article" date="2016" name="PLoS ONE">
        <title>Sequence Assembly of Yarrowia lipolytica Strain W29/CLIB89 Shows Transposable Element Diversity.</title>
        <authorList>
            <person name="Magnan C."/>
            <person name="Yu J."/>
            <person name="Chang I."/>
            <person name="Jahn E."/>
            <person name="Kanomata Y."/>
            <person name="Wu J."/>
            <person name="Zeller M."/>
            <person name="Oakes M."/>
            <person name="Baldi P."/>
            <person name="Sandmeyer S."/>
        </authorList>
    </citation>
    <scope>NUCLEOTIDE SEQUENCE [LARGE SCALE GENOMIC DNA]</scope>
    <source>
        <strain evidence="4">CLIB89(W29)</strain>
    </source>
</reference>
<gene>
    <name evidence="3" type="ORF">YALI1_B12677g</name>
</gene>
<dbReference type="Proteomes" id="UP000182444">
    <property type="component" value="Chromosome 1B"/>
</dbReference>
<feature type="compositionally biased region" description="Polar residues" evidence="1">
    <location>
        <begin position="609"/>
        <end position="623"/>
    </location>
</feature>
<feature type="compositionally biased region" description="Low complexity" evidence="1">
    <location>
        <begin position="659"/>
        <end position="680"/>
    </location>
</feature>
<feature type="region of interest" description="Disordered" evidence="1">
    <location>
        <begin position="496"/>
        <end position="519"/>
    </location>
</feature>
<organism evidence="3 4">
    <name type="scientific">Yarrowia lipolytica</name>
    <name type="common">Candida lipolytica</name>
    <dbReference type="NCBI Taxonomy" id="4952"/>
    <lineage>
        <taxon>Eukaryota</taxon>
        <taxon>Fungi</taxon>
        <taxon>Dikarya</taxon>
        <taxon>Ascomycota</taxon>
        <taxon>Saccharomycotina</taxon>
        <taxon>Dipodascomycetes</taxon>
        <taxon>Dipodascales</taxon>
        <taxon>Dipodascales incertae sedis</taxon>
        <taxon>Yarrowia</taxon>
    </lineage>
</organism>
<feature type="compositionally biased region" description="Polar residues" evidence="1">
    <location>
        <begin position="572"/>
        <end position="602"/>
    </location>
</feature>
<dbReference type="VEuPathDB" id="FungiDB:YALI0_B09449g"/>
<accession>A0A1D8N783</accession>
<dbReference type="InterPro" id="IPR052800">
    <property type="entry name" value="DNA_Repair_Helicase_ZGRF1"/>
</dbReference>
<dbReference type="GO" id="GO:0035861">
    <property type="term" value="C:site of double-strand break"/>
    <property type="evidence" value="ECO:0007669"/>
    <property type="project" value="TreeGrafter"/>
</dbReference>
<dbReference type="Pfam" id="PF10382">
    <property type="entry name" value="ZGRF1-like_N"/>
    <property type="match status" value="1"/>
</dbReference>
<feature type="compositionally biased region" description="Low complexity" evidence="1">
    <location>
        <begin position="496"/>
        <end position="507"/>
    </location>
</feature>
<dbReference type="GO" id="GO:0005634">
    <property type="term" value="C:nucleus"/>
    <property type="evidence" value="ECO:0007669"/>
    <property type="project" value="TreeGrafter"/>
</dbReference>
<dbReference type="InterPro" id="IPR018838">
    <property type="entry name" value="ZGRF1-like_N"/>
</dbReference>
<feature type="region of interest" description="Disordered" evidence="1">
    <location>
        <begin position="552"/>
        <end position="688"/>
    </location>
</feature>